<dbReference type="SUPFAM" id="SSF109604">
    <property type="entry name" value="HD-domain/PDEase-like"/>
    <property type="match status" value="1"/>
</dbReference>
<evidence type="ECO:0000313" key="6">
    <source>
        <dbReference type="EMBL" id="GBR72270.1"/>
    </source>
</evidence>
<dbReference type="InterPro" id="IPR002912">
    <property type="entry name" value="ACT_dom"/>
</dbReference>
<dbReference type="InterPro" id="IPR012676">
    <property type="entry name" value="TGS-like"/>
</dbReference>
<dbReference type="SUPFAM" id="SSF81271">
    <property type="entry name" value="TGS-like"/>
    <property type="match status" value="1"/>
</dbReference>
<keyword evidence="7" id="KW-1185">Reference proteome</keyword>
<dbReference type="SUPFAM" id="SSF81301">
    <property type="entry name" value="Nucleotidyltransferase"/>
    <property type="match status" value="1"/>
</dbReference>
<dbReference type="PANTHER" id="PTHR21262:SF31">
    <property type="entry name" value="GTP PYROPHOSPHOKINASE"/>
    <property type="match status" value="1"/>
</dbReference>
<comment type="similarity">
    <text evidence="2">Belongs to the relA/spoT family.</text>
</comment>
<dbReference type="InterPro" id="IPR007685">
    <property type="entry name" value="RelA_SpoT"/>
</dbReference>
<dbReference type="SMART" id="SM00471">
    <property type="entry name" value="HDc"/>
    <property type="match status" value="1"/>
</dbReference>
<dbReference type="InterPro" id="IPR045600">
    <property type="entry name" value="RelA/SpoT_AH_RIS"/>
</dbReference>
<proteinExistence type="inferred from homology"/>
<dbReference type="GO" id="GO:0015969">
    <property type="term" value="P:guanosine tetraphosphate metabolic process"/>
    <property type="evidence" value="ECO:0007669"/>
    <property type="project" value="InterPro"/>
</dbReference>
<dbReference type="SUPFAM" id="SSF55021">
    <property type="entry name" value="ACT-like"/>
    <property type="match status" value="1"/>
</dbReference>
<evidence type="ECO:0000256" key="2">
    <source>
        <dbReference type="RuleBase" id="RU003847"/>
    </source>
</evidence>
<feature type="domain" description="HD" evidence="4">
    <location>
        <begin position="42"/>
        <end position="142"/>
    </location>
</feature>
<dbReference type="AlphaFoldDB" id="A0A388T6H3"/>
<protein>
    <submittedName>
        <fullName evidence="6">(P)ppGpp synthase/hydrolase</fullName>
    </submittedName>
</protein>
<sequence length="717" mass="81534">MLDKILEQTDYLSQRDKNKIQQAYAFSCQKHEGQKRVSGDPYITHPVEVALILAELRQDADTLCAALLHDVVEDTATTEAEIEKLFGKEVLTLVKGVTKLTEIKISQSREEVQAENTRKMFLAMAKDIRIVFIKLADRLHNMRTLEPLPRNRQIDNARETMDIFAPLAHRLGLGLIKWELEDLSFRYLEPEQFQMIRAKVAEKRQEREDYIQDFCQRVENVLKDNNIHGEVSGRAKHFYSIYRKMQTQHLEFEQIYDLSAVRVLVDSERDCYGLLGLIHAQWKPIPGKIKDYIAMPKENNYQSLHTTVIGQEGRQVEIQIRTFDMHHQAEYGIAAHWLYKQIDKSKTGKKRLKPKDMDYIDKMTWLRRLAEEKSDNAEFIADLKTEILFDEVYVSTPKGDIYSLCQGATPVDFAYQVHTEVGNCCVGAKVNNKIAPLDAELHNGDVVEILTSKTAKPNSDWLAFVQNPRTKTKIKSWIAKQNKQAHLETGKEMLAAALKELLLDAGDVLAQEKYLEPILKRYNFQALDDLYVGIGHGDVASKAVARTFQENFKEKQQPAEEPKPIFEKPHKTNSAGVVVDGLDSVMIRLANCCHPLPGDAITGFVTMGYGITVHRTSCKNISKLAERKIGVFWQTSAQNTYAASLEVAGFDRVGIFKDILNVVSDTGLNVQEATARKTGNGECKIHLVIDVSGLDQLLHLMSVLKKVKDVYDVYRLN</sequence>
<dbReference type="InterPro" id="IPR033655">
    <property type="entry name" value="TGS_RelA/SpoT"/>
</dbReference>
<evidence type="ECO:0000259" key="4">
    <source>
        <dbReference type="PROSITE" id="PS51831"/>
    </source>
</evidence>
<dbReference type="Gene3D" id="3.30.460.10">
    <property type="entry name" value="Beta Polymerase, domain 2"/>
    <property type="match status" value="1"/>
</dbReference>
<dbReference type="FunFam" id="3.30.460.10:FF:000001">
    <property type="entry name" value="GTP pyrophosphokinase RelA"/>
    <property type="match status" value="1"/>
</dbReference>
<evidence type="ECO:0000313" key="7">
    <source>
        <dbReference type="Proteomes" id="UP000276170"/>
    </source>
</evidence>
<dbReference type="GO" id="GO:0005886">
    <property type="term" value="C:plasma membrane"/>
    <property type="evidence" value="ECO:0007669"/>
    <property type="project" value="TreeGrafter"/>
</dbReference>
<dbReference type="Gene3D" id="1.10.3210.10">
    <property type="entry name" value="Hypothetical protein af1432"/>
    <property type="match status" value="1"/>
</dbReference>
<dbReference type="FunFam" id="1.10.3210.10:FF:000001">
    <property type="entry name" value="GTP pyrophosphokinase RelA"/>
    <property type="match status" value="1"/>
</dbReference>
<dbReference type="SMART" id="SM00954">
    <property type="entry name" value="RelA_SpoT"/>
    <property type="match status" value="1"/>
</dbReference>
<feature type="domain" description="ACT" evidence="3">
    <location>
        <begin position="644"/>
        <end position="717"/>
    </location>
</feature>
<organism evidence="6 7">
    <name type="scientific">Candidatus Termititenax spirochaetophilus</name>
    <dbReference type="NCBI Taxonomy" id="2218522"/>
    <lineage>
        <taxon>Bacteria</taxon>
        <taxon>Bacillati</taxon>
        <taxon>Candidatus Margulisiibacteriota</taxon>
        <taxon>Candidatus Termititenacia</taxon>
        <taxon>Candidatus Termititenacales</taxon>
        <taxon>Candidatus Termititenacaceae</taxon>
        <taxon>Candidatus Termititenax</taxon>
    </lineage>
</organism>
<dbReference type="NCBIfam" id="TIGR00691">
    <property type="entry name" value="spoT_relA"/>
    <property type="match status" value="1"/>
</dbReference>
<dbReference type="PROSITE" id="PS51880">
    <property type="entry name" value="TGS"/>
    <property type="match status" value="1"/>
</dbReference>
<dbReference type="CDD" id="cd04876">
    <property type="entry name" value="ACT_RelA-SpoT"/>
    <property type="match status" value="1"/>
</dbReference>
<dbReference type="CDD" id="cd00077">
    <property type="entry name" value="HDc"/>
    <property type="match status" value="1"/>
</dbReference>
<dbReference type="PANTHER" id="PTHR21262">
    <property type="entry name" value="GUANOSINE-3',5'-BIS DIPHOSPHATE 3'-PYROPHOSPHOHYDROLASE"/>
    <property type="match status" value="1"/>
</dbReference>
<dbReference type="Gene3D" id="3.30.70.260">
    <property type="match status" value="1"/>
</dbReference>
<dbReference type="InterPro" id="IPR012675">
    <property type="entry name" value="Beta-grasp_dom_sf"/>
</dbReference>
<dbReference type="Proteomes" id="UP000276170">
    <property type="component" value="Unassembled WGS sequence"/>
</dbReference>
<dbReference type="PROSITE" id="PS51831">
    <property type="entry name" value="HD"/>
    <property type="match status" value="1"/>
</dbReference>
<accession>A0A388T6H3</accession>
<dbReference type="Pfam" id="PF04607">
    <property type="entry name" value="RelA_SpoT"/>
    <property type="match status" value="1"/>
</dbReference>
<evidence type="ECO:0000259" key="5">
    <source>
        <dbReference type="PROSITE" id="PS51880"/>
    </source>
</evidence>
<dbReference type="PROSITE" id="PS51671">
    <property type="entry name" value="ACT"/>
    <property type="match status" value="1"/>
</dbReference>
<dbReference type="InterPro" id="IPR006674">
    <property type="entry name" value="HD_domain"/>
</dbReference>
<dbReference type="InterPro" id="IPR003607">
    <property type="entry name" value="HD/PDEase_dom"/>
</dbReference>
<reference evidence="6 7" key="1">
    <citation type="journal article" date="2019" name="ISME J.">
        <title>Genome analyses of uncultured TG2/ZB3 bacteria in 'Margulisbacteria' specifically attached to ectosymbiotic spirochetes of protists in the termite gut.</title>
        <authorList>
            <person name="Utami Y.D."/>
            <person name="Kuwahara H."/>
            <person name="Igai K."/>
            <person name="Murakami T."/>
            <person name="Sugaya K."/>
            <person name="Morikawa T."/>
            <person name="Nagura Y."/>
            <person name="Yuki M."/>
            <person name="Deevong P."/>
            <person name="Inoue T."/>
            <person name="Kihara K."/>
            <person name="Lo N."/>
            <person name="Yamada A."/>
            <person name="Ohkuma M."/>
            <person name="Hongoh Y."/>
        </authorList>
    </citation>
    <scope>NUCLEOTIDE SEQUENCE [LARGE SCALE GENOMIC DNA]</scope>
    <source>
        <strain evidence="6">HsPyr-01</strain>
    </source>
</reference>
<dbReference type="InterPro" id="IPR043519">
    <property type="entry name" value="NT_sf"/>
</dbReference>
<comment type="pathway">
    <text evidence="1">Purine metabolism.</text>
</comment>
<dbReference type="Gene3D" id="3.10.20.30">
    <property type="match status" value="1"/>
</dbReference>
<dbReference type="Pfam" id="PF02824">
    <property type="entry name" value="TGS"/>
    <property type="match status" value="1"/>
</dbReference>
<dbReference type="InterPro" id="IPR045865">
    <property type="entry name" value="ACT-like_dom_sf"/>
</dbReference>
<feature type="domain" description="TGS" evidence="5">
    <location>
        <begin position="390"/>
        <end position="451"/>
    </location>
</feature>
<dbReference type="FunFam" id="3.10.20.30:FF:000002">
    <property type="entry name" value="GTP pyrophosphokinase (RelA/SpoT)"/>
    <property type="match status" value="1"/>
</dbReference>
<dbReference type="EMBL" id="BGZM01000001">
    <property type="protein sequence ID" value="GBR72270.1"/>
    <property type="molecule type" value="Genomic_DNA"/>
</dbReference>
<dbReference type="InterPro" id="IPR004095">
    <property type="entry name" value="TGS"/>
</dbReference>
<evidence type="ECO:0000259" key="3">
    <source>
        <dbReference type="PROSITE" id="PS51671"/>
    </source>
</evidence>
<dbReference type="Pfam" id="PF13291">
    <property type="entry name" value="ACT_4"/>
    <property type="match status" value="1"/>
</dbReference>
<dbReference type="InterPro" id="IPR004811">
    <property type="entry name" value="RelA/Spo_fam"/>
</dbReference>
<comment type="function">
    <text evidence="2">In eubacteria ppGpp (guanosine 3'-diphosphate 5'-diphosphate) is a mediator of the stringent response that coordinates a variety of cellular activities in response to changes in nutritional abundance.</text>
</comment>
<gene>
    <name evidence="6" type="primary">spoT</name>
    <name evidence="6" type="ORF">HP1_022</name>
</gene>
<comment type="caution">
    <text evidence="6">The sequence shown here is derived from an EMBL/GenBank/DDBJ whole genome shotgun (WGS) entry which is preliminary data.</text>
</comment>
<dbReference type="Pfam" id="PF19296">
    <property type="entry name" value="RelA_AH_RIS"/>
    <property type="match status" value="1"/>
</dbReference>
<name>A0A388T6H3_9BACT</name>
<dbReference type="GO" id="GO:0016787">
    <property type="term" value="F:hydrolase activity"/>
    <property type="evidence" value="ECO:0007669"/>
    <property type="project" value="UniProtKB-KW"/>
</dbReference>
<dbReference type="Pfam" id="PF13328">
    <property type="entry name" value="HD_4"/>
    <property type="match status" value="1"/>
</dbReference>
<evidence type="ECO:0000256" key="1">
    <source>
        <dbReference type="ARBA" id="ARBA00025704"/>
    </source>
</evidence>
<dbReference type="CDD" id="cd01668">
    <property type="entry name" value="TGS_RSH"/>
    <property type="match status" value="1"/>
</dbReference>
<dbReference type="CDD" id="cd05399">
    <property type="entry name" value="NT_Rel-Spo_like"/>
    <property type="match status" value="1"/>
</dbReference>